<gene>
    <name evidence="2" type="ORF">CDQ91_06380</name>
</gene>
<keyword evidence="3" id="KW-1185">Reference proteome</keyword>
<dbReference type="Gene3D" id="3.10.450.50">
    <property type="match status" value="1"/>
</dbReference>
<dbReference type="SUPFAM" id="SSF54427">
    <property type="entry name" value="NTF2-like"/>
    <property type="match status" value="1"/>
</dbReference>
<proteinExistence type="predicted"/>
<comment type="caution">
    <text evidence="2">The sequence shown here is derived from an EMBL/GenBank/DDBJ whole genome shotgun (WGS) entry which is preliminary data.</text>
</comment>
<dbReference type="PANTHER" id="PTHR41252:SF1">
    <property type="entry name" value="BLR2505 PROTEIN"/>
    <property type="match status" value="1"/>
</dbReference>
<dbReference type="RefSeq" id="WP_088471862.1">
    <property type="nucleotide sequence ID" value="NZ_NISJ01000002.1"/>
</dbReference>
<reference evidence="2 3" key="1">
    <citation type="journal article" date="2002" name="Int. J. Syst. Evol. Microbiol.">
        <title>Sphingopyxis witflariensis sp. nov., isolated from activated sludge.</title>
        <authorList>
            <person name="Kampfer P."/>
            <person name="Witzenberger R."/>
            <person name="Denner E.B."/>
            <person name="Busse H.J."/>
            <person name="Neef A."/>
        </authorList>
    </citation>
    <scope>NUCLEOTIDE SEQUENCE [LARGE SCALE GENOMIC DNA]</scope>
    <source>
        <strain evidence="2 3">DSM 14551</strain>
    </source>
</reference>
<organism evidence="2 3">
    <name type="scientific">Sphingopyxis witflariensis</name>
    <dbReference type="NCBI Taxonomy" id="173675"/>
    <lineage>
        <taxon>Bacteria</taxon>
        <taxon>Pseudomonadati</taxon>
        <taxon>Pseudomonadota</taxon>
        <taxon>Alphaproteobacteria</taxon>
        <taxon>Sphingomonadales</taxon>
        <taxon>Sphingomonadaceae</taxon>
        <taxon>Sphingopyxis</taxon>
    </lineage>
</organism>
<dbReference type="AlphaFoldDB" id="A0A246K4H2"/>
<dbReference type="Pfam" id="PF12680">
    <property type="entry name" value="SnoaL_2"/>
    <property type="match status" value="1"/>
</dbReference>
<dbReference type="OrthoDB" id="7061942at2"/>
<dbReference type="Proteomes" id="UP000197097">
    <property type="component" value="Unassembled WGS sequence"/>
</dbReference>
<dbReference type="PANTHER" id="PTHR41252">
    <property type="entry name" value="BLR2505 PROTEIN"/>
    <property type="match status" value="1"/>
</dbReference>
<accession>A0A246K4H2</accession>
<dbReference type="InterPro" id="IPR037401">
    <property type="entry name" value="SnoaL-like"/>
</dbReference>
<evidence type="ECO:0000313" key="2">
    <source>
        <dbReference type="EMBL" id="OWR00369.1"/>
    </source>
</evidence>
<dbReference type="InterPro" id="IPR032710">
    <property type="entry name" value="NTF2-like_dom_sf"/>
</dbReference>
<evidence type="ECO:0000259" key="1">
    <source>
        <dbReference type="Pfam" id="PF12680"/>
    </source>
</evidence>
<feature type="domain" description="SnoaL-like" evidence="1">
    <location>
        <begin position="10"/>
        <end position="117"/>
    </location>
</feature>
<evidence type="ECO:0000313" key="3">
    <source>
        <dbReference type="Proteomes" id="UP000197097"/>
    </source>
</evidence>
<dbReference type="EMBL" id="NISJ01000002">
    <property type="protein sequence ID" value="OWR00369.1"/>
    <property type="molecule type" value="Genomic_DNA"/>
</dbReference>
<protein>
    <recommendedName>
        <fullName evidence="1">SnoaL-like domain-containing protein</fullName>
    </recommendedName>
</protein>
<sequence>MSIEENKALVRQFLAKFGSGDADGLIDSLTDDATWWIGGKPDQLPQAGLKTKDGISAVLRGIVAKIPGGIDMRIHGMIGEGDKVAAEVEAHGEITNGRIYNNEYHFLFTIRDGRIAVVKEYNDTLHLKTIFAA</sequence>
<name>A0A246K4H2_9SPHN</name>